<evidence type="ECO:0000256" key="5">
    <source>
        <dbReference type="ARBA" id="ARBA00022989"/>
    </source>
</evidence>
<keyword evidence="2 7" id="KW-0812">Transmembrane</keyword>
<dbReference type="InterPro" id="IPR003593">
    <property type="entry name" value="AAA+_ATPase"/>
</dbReference>
<evidence type="ECO:0000256" key="7">
    <source>
        <dbReference type="SAM" id="Phobius"/>
    </source>
</evidence>
<feature type="transmembrane region" description="Helical" evidence="7">
    <location>
        <begin position="1116"/>
        <end position="1136"/>
    </location>
</feature>
<keyword evidence="6 7" id="KW-0472">Membrane</keyword>
<dbReference type="EMBL" id="OY882873">
    <property type="protein sequence ID" value="CAK6438467.1"/>
    <property type="molecule type" value="Genomic_DNA"/>
</dbReference>
<dbReference type="Pfam" id="PF23321">
    <property type="entry name" value="R1_ABCA1"/>
    <property type="match status" value="1"/>
</dbReference>
<accession>A0ABN9ZJI5</accession>
<keyword evidence="4" id="KW-0067">ATP-binding</keyword>
<feature type="transmembrane region" description="Helical" evidence="7">
    <location>
        <begin position="396"/>
        <end position="417"/>
    </location>
</feature>
<evidence type="ECO:0000256" key="6">
    <source>
        <dbReference type="ARBA" id="ARBA00023136"/>
    </source>
</evidence>
<feature type="transmembrane region" description="Helical" evidence="7">
    <location>
        <begin position="31"/>
        <end position="50"/>
    </location>
</feature>
<evidence type="ECO:0000313" key="10">
    <source>
        <dbReference type="Proteomes" id="UP001314169"/>
    </source>
</evidence>
<dbReference type="InterPro" id="IPR027417">
    <property type="entry name" value="P-loop_NTPase"/>
</dbReference>
<evidence type="ECO:0000256" key="1">
    <source>
        <dbReference type="ARBA" id="ARBA00004141"/>
    </source>
</evidence>
<evidence type="ECO:0000313" key="9">
    <source>
        <dbReference type="EMBL" id="CAK6438467.1"/>
    </source>
</evidence>
<dbReference type="InterPro" id="IPR013525">
    <property type="entry name" value="ABC2_TM"/>
</dbReference>
<dbReference type="InterPro" id="IPR003439">
    <property type="entry name" value="ABC_transporter-like_ATP-bd"/>
</dbReference>
<dbReference type="PANTHER" id="PTHR19229">
    <property type="entry name" value="ATP-BINDING CASSETTE TRANSPORTER SUBFAMILY A ABCA"/>
    <property type="match status" value="1"/>
</dbReference>
<feature type="transmembrane region" description="Helical" evidence="7">
    <location>
        <begin position="262"/>
        <end position="286"/>
    </location>
</feature>
<feature type="transmembrane region" description="Helical" evidence="7">
    <location>
        <begin position="1142"/>
        <end position="1163"/>
    </location>
</feature>
<feature type="transmembrane region" description="Helical" evidence="7">
    <location>
        <begin position="298"/>
        <end position="321"/>
    </location>
</feature>
<evidence type="ECO:0000256" key="2">
    <source>
        <dbReference type="ARBA" id="ARBA00022692"/>
    </source>
</evidence>
<dbReference type="InterPro" id="IPR026082">
    <property type="entry name" value="ABCA"/>
</dbReference>
<evidence type="ECO:0000256" key="3">
    <source>
        <dbReference type="ARBA" id="ARBA00022741"/>
    </source>
</evidence>
<gene>
    <name evidence="9" type="ORF">MPIPNATIZW_LOCUS6773</name>
</gene>
<feature type="transmembrane region" description="Helical" evidence="7">
    <location>
        <begin position="223"/>
        <end position="242"/>
    </location>
</feature>
<feature type="transmembrane region" description="Helical" evidence="7">
    <location>
        <begin position="327"/>
        <end position="347"/>
    </location>
</feature>
<feature type="transmembrane region" description="Helical" evidence="7">
    <location>
        <begin position="1045"/>
        <end position="1070"/>
    </location>
</feature>
<feature type="transmembrane region" description="Helical" evidence="7">
    <location>
        <begin position="354"/>
        <end position="376"/>
    </location>
</feature>
<dbReference type="PANTHER" id="PTHR19229:SF13">
    <property type="entry name" value="ATP-BINDING CASSETTE SUB-FAMILY A MEMBER 6"/>
    <property type="match status" value="1"/>
</dbReference>
<feature type="transmembrane region" description="Helical" evidence="7">
    <location>
        <begin position="1184"/>
        <end position="1202"/>
    </location>
</feature>
<dbReference type="Pfam" id="PF12698">
    <property type="entry name" value="ABC2_membrane_3"/>
    <property type="match status" value="2"/>
</dbReference>
<name>A0ABN9ZJI5_PIPNA</name>
<reference evidence="9" key="1">
    <citation type="submission" date="2023-12" db="EMBL/GenBank/DDBJ databases">
        <authorList>
            <person name="Brown T."/>
        </authorList>
    </citation>
    <scope>NUCLEOTIDE SEQUENCE</scope>
</reference>
<comment type="subcellular location">
    <subcellularLocation>
        <location evidence="1">Membrane</location>
        <topology evidence="1">Multi-pass membrane protein</topology>
    </subcellularLocation>
</comment>
<organism evidence="9 10">
    <name type="scientific">Pipistrellus nathusii</name>
    <name type="common">Nathusius' pipistrelle</name>
    <dbReference type="NCBI Taxonomy" id="59473"/>
    <lineage>
        <taxon>Eukaryota</taxon>
        <taxon>Metazoa</taxon>
        <taxon>Chordata</taxon>
        <taxon>Craniata</taxon>
        <taxon>Vertebrata</taxon>
        <taxon>Euteleostomi</taxon>
        <taxon>Mammalia</taxon>
        <taxon>Eutheria</taxon>
        <taxon>Laurasiatheria</taxon>
        <taxon>Chiroptera</taxon>
        <taxon>Yangochiroptera</taxon>
        <taxon>Vespertilionidae</taxon>
        <taxon>Pipistrellus</taxon>
    </lineage>
</organism>
<feature type="transmembrane region" description="Helical" evidence="7">
    <location>
        <begin position="843"/>
        <end position="867"/>
    </location>
</feature>
<dbReference type="SMART" id="SM00382">
    <property type="entry name" value="AAA"/>
    <property type="match status" value="2"/>
</dbReference>
<feature type="domain" description="ABC transporter" evidence="8">
    <location>
        <begin position="1271"/>
        <end position="1507"/>
    </location>
</feature>
<evidence type="ECO:0000256" key="4">
    <source>
        <dbReference type="ARBA" id="ARBA00022840"/>
    </source>
</evidence>
<feature type="transmembrane region" description="Helical" evidence="7">
    <location>
        <begin position="1082"/>
        <end position="1104"/>
    </location>
</feature>
<sequence>MHRKKKNVYEQTQALLCKNLLKKWRMKRESLLEWGFPVLLGLYMGLMSYTKENIHLPGKPSQNLGRVDKYNSSLMIAVYTPISNITKQIMNKTGSAPFLRETKVIGAPNQKSLDELLVNNLPNAVGIIFSDTLSYKLKFFHRSGIPFLKEEYFSAHCWYGGNDPCLLAKYWRSGFVTLQTAINAAIIEILTDHSVMEELMSVTAINMKTLPFIAKDFLQNEMFIFYCLLYFSSFIYFASFGVTKERKKSKDLMKMMGLQDSAFWFSWGLIYAGFIFIISIFIAMIITSTKMIVMTGFMVIFILFSLYGLSLIALTFLMSVVIKKTALTSFVVLLFTLFWGGVGLSVLHRQLPSSLEWILSVFSPFAFTAGMAQIIQMDFNMTGVTFPDPSGDSYKMIATFFMLAFDAFWYYVLALYLDKILPYGNESRYSPLFFLNSSSCFQHQRTDKIIEKETDLEHTSDDFEPMAPEFQGKEAIRIRNVKKEYKEKSGKVEALKGLLFDIYEGQITAILGHSGAGKSSLLNILNGLSVPTEGSVTIYNKNLSEMQDLEEIRKITGVCPQFNVHFDILTVKENLRLFAKIKGIPPLEVDQELQRILLEMDIQNIQDNPAQHLTEEQKRKLTFGIAILGDPKVLLLDEPTAGLDPFSRQQVWSFLKERKADRVILLSTNSMDEADILADRKVIMSNGRLKCAGSSGFLKRKWGLGYHLSLYRNEICDPERITSFINHHVSDAKLNIESKEKLVYTLPAESTDKFPDLFSDLDKGSVQGVVSYDISVSTLSEVFMKVEGISTVEQAETRDAEGLPEMQPSQPPFPVSDLELWRMQICAVARLHFLKLKCGKKTLLTLLLVFGFALIPLIVELIFNAVLSQKSDWEFKPELYFLSSGQLPQDPLTSLLIINNTESNIEDFIQSLKHQNILLEIDDFVNRNGSNELSYNGAIIVAGKQKDYRFSVVCNTKRLQCFPILMNIISNGLLGMLNHTQKIRTIRSAFPLNLFLAWSGLPEGSFFLLSIVNTISPYIAMSSVSDYKKRTKSQLWTSGLYPSAYWCGQALVDISLFAFFVFSSFLIFCLENIEDYYFTTRLVFASVVIIFGYAASIVFFTYVISFIFRKRRKSSGIWSFCFFITSFSLLGMVMLNQSLTSASLWTMVFVPSFTFYGFLAFMVEKIYLYERQNEGLHYDLSGTDFLVCLIPYFQALLLAFVLRCLEMKCGQTVMRKDPLFRIYPQRREAGPNPEEPIDEDEDVQAERMRTATALMTTSSTEEQPVIIASCLHKEYTGPKKNCFSKKKKKVAIRNISFCVKKGEILGLLGPSGAGKSSSLRLIAGVTKPTAGEVELKGWSSVWGDGSVKFLGYCPQVNALWPNLTVRVHLDLFAAVKGLRKADAAVAITRLVDAFKLHQDLNVPVQKLTPGATRKLCFLLSILGNSPILILDEPSTGMDPTGQQQMWKMIQLIIKNTEKGALLTTQNLVEAETLCDRIAIMVSGRLRCIGSIQHLKSKFGKDYILELKVQEASQVTLVHTEILKLFPQAALQERYSTFLAYKLPVADVYPLSQAFYKLEAVKHNFNLEEYSLSQCTLEKVLVELSKEQKVVNFDEEMDTTMRWKLISHSDDP</sequence>
<proteinExistence type="predicted"/>
<dbReference type="Gene3D" id="3.40.50.300">
    <property type="entry name" value="P-loop containing nucleotide triphosphate hydrolases"/>
    <property type="match status" value="2"/>
</dbReference>
<dbReference type="InterPro" id="IPR056264">
    <property type="entry name" value="R2_ABCA1-4-like"/>
</dbReference>
<feature type="domain" description="ABC transporter" evidence="8">
    <location>
        <begin position="476"/>
        <end position="711"/>
    </location>
</feature>
<dbReference type="CDD" id="cd03263">
    <property type="entry name" value="ABC_subfamily_A"/>
    <property type="match status" value="2"/>
</dbReference>
<dbReference type="Pfam" id="PF00005">
    <property type="entry name" value="ABC_tran"/>
    <property type="match status" value="2"/>
</dbReference>
<dbReference type="SUPFAM" id="SSF52540">
    <property type="entry name" value="P-loop containing nucleoside triphosphate hydrolases"/>
    <property type="match status" value="2"/>
</dbReference>
<keyword evidence="10" id="KW-1185">Reference proteome</keyword>
<keyword evidence="5 7" id="KW-1133">Transmembrane helix</keyword>
<protein>
    <recommendedName>
        <fullName evidence="8">ABC transporter domain-containing protein</fullName>
    </recommendedName>
</protein>
<evidence type="ECO:0000259" key="8">
    <source>
        <dbReference type="PROSITE" id="PS50893"/>
    </source>
</evidence>
<dbReference type="PROSITE" id="PS50893">
    <property type="entry name" value="ABC_TRANSPORTER_2"/>
    <property type="match status" value="2"/>
</dbReference>
<keyword evidence="3" id="KW-0547">Nucleotide-binding</keyword>
<dbReference type="Proteomes" id="UP001314169">
    <property type="component" value="Chromosome 16"/>
</dbReference>